<evidence type="ECO:0000256" key="1">
    <source>
        <dbReference type="ARBA" id="ARBA00022603"/>
    </source>
</evidence>
<dbReference type="EMBL" id="GISG01164087">
    <property type="protein sequence ID" value="MBA4650228.1"/>
    <property type="molecule type" value="Transcribed_RNA"/>
</dbReference>
<evidence type="ECO:0000256" key="2">
    <source>
        <dbReference type="ARBA" id="ARBA00023180"/>
    </source>
</evidence>
<name>A0A7C9DZ35_OPUST</name>
<proteinExistence type="inferred from homology"/>
<dbReference type="PANTHER" id="PTHR10108:SF887">
    <property type="entry name" value="METHYLTRANSFERASE PMT22-RELATED"/>
    <property type="match status" value="1"/>
</dbReference>
<feature type="region of interest" description="Disordered" evidence="4">
    <location>
        <begin position="63"/>
        <end position="91"/>
    </location>
</feature>
<dbReference type="GO" id="GO:0005768">
    <property type="term" value="C:endosome"/>
    <property type="evidence" value="ECO:0007669"/>
    <property type="project" value="TreeGrafter"/>
</dbReference>
<keyword evidence="3" id="KW-0812">Transmembrane</keyword>
<evidence type="ECO:0000313" key="5">
    <source>
        <dbReference type="EMBL" id="MBA4650228.1"/>
    </source>
</evidence>
<dbReference type="PANTHER" id="PTHR10108">
    <property type="entry name" value="SAM-DEPENDENT METHYLTRANSFERASE"/>
    <property type="match status" value="1"/>
</dbReference>
<keyword evidence="1 3" id="KW-0489">Methyltransferase</keyword>
<evidence type="ECO:0000256" key="3">
    <source>
        <dbReference type="RuleBase" id="RU366043"/>
    </source>
</evidence>
<dbReference type="GO" id="GO:0008168">
    <property type="term" value="F:methyltransferase activity"/>
    <property type="evidence" value="ECO:0007669"/>
    <property type="project" value="UniProtKB-UniRule"/>
</dbReference>
<dbReference type="EC" id="2.1.1.-" evidence="3"/>
<keyword evidence="3" id="KW-0808">Transferase</keyword>
<evidence type="ECO:0000256" key="4">
    <source>
        <dbReference type="SAM" id="MobiDB-lite"/>
    </source>
</evidence>
<comment type="subcellular location">
    <subcellularLocation>
        <location evidence="3">Membrane</location>
        <topology evidence="3">Single-pass type II membrane protein</topology>
    </subcellularLocation>
</comment>
<keyword evidence="3" id="KW-0472">Membrane</keyword>
<dbReference type="Pfam" id="PF03141">
    <property type="entry name" value="Methyltransf_29"/>
    <property type="match status" value="1"/>
</dbReference>
<keyword evidence="2 3" id="KW-0325">Glycoprotein</keyword>
<dbReference type="GO" id="GO:0032259">
    <property type="term" value="P:methylation"/>
    <property type="evidence" value="ECO:0007669"/>
    <property type="project" value="UniProtKB-KW"/>
</dbReference>
<feature type="transmembrane region" description="Helical" evidence="3">
    <location>
        <begin position="16"/>
        <end position="34"/>
    </location>
</feature>
<keyword evidence="3" id="KW-0735">Signal-anchor</keyword>
<dbReference type="GO" id="GO:0005802">
    <property type="term" value="C:trans-Golgi network"/>
    <property type="evidence" value="ECO:0007669"/>
    <property type="project" value="TreeGrafter"/>
</dbReference>
<organism evidence="5">
    <name type="scientific">Opuntia streptacantha</name>
    <name type="common">Prickly pear cactus</name>
    <name type="synonym">Opuntia cardona</name>
    <dbReference type="NCBI Taxonomy" id="393608"/>
    <lineage>
        <taxon>Eukaryota</taxon>
        <taxon>Viridiplantae</taxon>
        <taxon>Streptophyta</taxon>
        <taxon>Embryophyta</taxon>
        <taxon>Tracheophyta</taxon>
        <taxon>Spermatophyta</taxon>
        <taxon>Magnoliopsida</taxon>
        <taxon>eudicotyledons</taxon>
        <taxon>Gunneridae</taxon>
        <taxon>Pentapetalae</taxon>
        <taxon>Caryophyllales</taxon>
        <taxon>Cactineae</taxon>
        <taxon>Cactaceae</taxon>
        <taxon>Opuntioideae</taxon>
        <taxon>Opuntia</taxon>
    </lineage>
</organism>
<comment type="similarity">
    <text evidence="3">Belongs to the methyltransferase superfamily.</text>
</comment>
<keyword evidence="3" id="KW-1133">Transmembrane helix</keyword>
<sequence>MAISSSLQAFLREKKYPFIFALSVLFLSVIFILISNSQPSFLSLSSNFSSSFSHFRQSHAQSPLSTLLDPPESRQDDQPLPPGPQKAIPLIPPPPELLESPVVSPSVDVTPPPVVGGKIDFDKDLMNLKWKVCKGPVAVDYIPCLDNMKEIKALKSRKHMEHRERHCPKPSPRCLVPLPRGYKIPIPWPQSRDMVRLFVAY</sequence>
<accession>A0A7C9DZ35</accession>
<dbReference type="GO" id="GO:0016020">
    <property type="term" value="C:membrane"/>
    <property type="evidence" value="ECO:0007669"/>
    <property type="project" value="UniProtKB-SubCell"/>
</dbReference>
<reference evidence="5" key="2">
    <citation type="submission" date="2020-07" db="EMBL/GenBank/DDBJ databases">
        <authorList>
            <person name="Vera ALvarez R."/>
            <person name="Arias-Moreno D.M."/>
            <person name="Jimenez-Jacinto V."/>
            <person name="Jimenez-Bremont J.F."/>
            <person name="Swaminathan K."/>
            <person name="Moose S.P."/>
            <person name="Guerrero-Gonzalez M.L."/>
            <person name="Marino-Ramirez L."/>
            <person name="Landsman D."/>
            <person name="Rodriguez-Kessler M."/>
            <person name="Delgado-Sanchez P."/>
        </authorList>
    </citation>
    <scope>NUCLEOTIDE SEQUENCE</scope>
    <source>
        <tissue evidence="5">Cladode</tissue>
    </source>
</reference>
<feature type="compositionally biased region" description="Pro residues" evidence="4">
    <location>
        <begin position="79"/>
        <end position="91"/>
    </location>
</feature>
<dbReference type="AlphaFoldDB" id="A0A7C9DZ35"/>
<protein>
    <recommendedName>
        <fullName evidence="3">Methyltransferase</fullName>
        <ecNumber evidence="3">2.1.1.-</ecNumber>
    </recommendedName>
</protein>
<dbReference type="InterPro" id="IPR004159">
    <property type="entry name" value="Put_SAM_MeTrfase"/>
</dbReference>
<reference evidence="5" key="1">
    <citation type="journal article" date="2013" name="J. Plant Res.">
        <title>Effect of fungi and light on seed germination of three Opuntia species from semiarid lands of central Mexico.</title>
        <authorList>
            <person name="Delgado-Sanchez P."/>
            <person name="Jimenez-Bremont J.F."/>
            <person name="Guerrero-Gonzalez Mde L."/>
            <person name="Flores J."/>
        </authorList>
    </citation>
    <scope>NUCLEOTIDE SEQUENCE</scope>
    <source>
        <tissue evidence="5">Cladode</tissue>
    </source>
</reference>